<accession>A0A2X0LQ98</accession>
<reference evidence="2" key="1">
    <citation type="submission" date="2016-10" db="EMBL/GenBank/DDBJ databases">
        <authorList>
            <person name="Jeantristanb JTB J.-T."/>
            <person name="Ricardo R."/>
        </authorList>
    </citation>
    <scope>NUCLEOTIDE SEQUENCE [LARGE SCALE GENOMIC DNA]</scope>
</reference>
<proteinExistence type="predicted"/>
<dbReference type="AlphaFoldDB" id="A0A2X0LQ98"/>
<sequence length="164" mass="17939">MRYGDDGSVLGEAARSSLNLVANSILWPSIAAVLKDDFATWKGTWFRLALAPGVESLREWWWWCGRISPSLTKSVLISLTASSVYQSTEASRTNLFQSDIDELQRTYQNKRVTLASIGANTSIIKLPAGHFGQTVISRNGTHPLVVTLFGKVAMLDPSLGKSPV</sequence>
<evidence type="ECO:0000313" key="2">
    <source>
        <dbReference type="Proteomes" id="UP000249723"/>
    </source>
</evidence>
<gene>
    <name evidence="1" type="ORF">BZ3500_MVSOF-1268-A1-R1_CHR2-3G05381</name>
</gene>
<name>A0A2X0LQ98_9BASI</name>
<keyword evidence="2" id="KW-1185">Reference proteome</keyword>
<evidence type="ECO:0000313" key="1">
    <source>
        <dbReference type="EMBL" id="SCZ87913.1"/>
    </source>
</evidence>
<dbReference type="Proteomes" id="UP000249723">
    <property type="component" value="Unassembled WGS sequence"/>
</dbReference>
<dbReference type="EMBL" id="FMWP01000011">
    <property type="protein sequence ID" value="SCZ87913.1"/>
    <property type="molecule type" value="Genomic_DNA"/>
</dbReference>
<protein>
    <submittedName>
        <fullName evidence="1">BZ3500_MvSof-1268-A1-R1_Chr2-3g05381 protein</fullName>
    </submittedName>
</protein>
<organism evidence="1 2">
    <name type="scientific">Microbotryum saponariae</name>
    <dbReference type="NCBI Taxonomy" id="289078"/>
    <lineage>
        <taxon>Eukaryota</taxon>
        <taxon>Fungi</taxon>
        <taxon>Dikarya</taxon>
        <taxon>Basidiomycota</taxon>
        <taxon>Pucciniomycotina</taxon>
        <taxon>Microbotryomycetes</taxon>
        <taxon>Microbotryales</taxon>
        <taxon>Microbotryaceae</taxon>
        <taxon>Microbotryum</taxon>
    </lineage>
</organism>